<reference evidence="4 5" key="1">
    <citation type="submission" date="2024-01" db="EMBL/GenBank/DDBJ databases">
        <title>Genome assemblies of Stephania.</title>
        <authorList>
            <person name="Yang L."/>
        </authorList>
    </citation>
    <scope>NUCLEOTIDE SEQUENCE [LARGE SCALE GENOMIC DNA]</scope>
    <source>
        <strain evidence="4">QJT</strain>
        <tissue evidence="4">Leaf</tissue>
    </source>
</reference>
<comment type="caution">
    <text evidence="4">The sequence shown here is derived from an EMBL/GenBank/DDBJ whole genome shotgun (WGS) entry which is preliminary data.</text>
</comment>
<dbReference type="SUPFAM" id="SSF52058">
    <property type="entry name" value="L domain-like"/>
    <property type="match status" value="1"/>
</dbReference>
<proteinExistence type="predicted"/>
<dbReference type="PANTHER" id="PTHR36766:SF70">
    <property type="entry name" value="DISEASE RESISTANCE PROTEIN RGA4"/>
    <property type="match status" value="1"/>
</dbReference>
<evidence type="ECO:0000259" key="3">
    <source>
        <dbReference type="Pfam" id="PF23598"/>
    </source>
</evidence>
<keyword evidence="5" id="KW-1185">Reference proteome</keyword>
<evidence type="ECO:0000313" key="4">
    <source>
        <dbReference type="EMBL" id="KAK9138378.1"/>
    </source>
</evidence>
<dbReference type="InterPro" id="IPR032675">
    <property type="entry name" value="LRR_dom_sf"/>
</dbReference>
<feature type="compositionally biased region" description="Basic residues" evidence="2">
    <location>
        <begin position="363"/>
        <end position="372"/>
    </location>
</feature>
<dbReference type="Gene3D" id="3.80.10.10">
    <property type="entry name" value="Ribonuclease Inhibitor"/>
    <property type="match status" value="2"/>
</dbReference>
<feature type="domain" description="Disease resistance R13L4/SHOC-2-like LRR" evidence="3">
    <location>
        <begin position="162"/>
        <end position="363"/>
    </location>
</feature>
<gene>
    <name evidence="4" type="ORF">Sjap_008972</name>
</gene>
<dbReference type="AlphaFoldDB" id="A0AAP0JS35"/>
<dbReference type="InterPro" id="IPR055414">
    <property type="entry name" value="LRR_R13L4/SHOC2-like"/>
</dbReference>
<feature type="region of interest" description="Disordered" evidence="2">
    <location>
        <begin position="347"/>
        <end position="372"/>
    </location>
</feature>
<sequence>MLGNNKLLKSLTVKGLSSMRCLPDLSGLQLLGELYISHCEALKTCPDLSPSLKELNIINCPALQIESARLPCVVESLWIDDVKAFVVDDTLWSNKLSFLHIDNVPEFVQLPVNFLRNNMHLRTIKIEKCPQFEGFLASNEEEIRSSPDSPPPPSSSSYCVKTLVLRDCPSILGLQLQGFVQLRDLRVVGCKGFQSLEGLQSLRNIRSLWIGRYSEELNDFPFLEMGGHLISSLRFLDIYGWSRLKSLPEQIQHLSRLEFLYIDDFDGMENLPDWLEKLTSLETLRNLMHLPSANAMRKLTSLRRLKIRSCPLLEERCKPPKKRCGLCSGSSEWHKISHISEVDLGSELSDSEDEDNSSSLSRLVKKMRSNVC</sequence>
<evidence type="ECO:0000256" key="1">
    <source>
        <dbReference type="ARBA" id="ARBA00022737"/>
    </source>
</evidence>
<dbReference type="PANTHER" id="PTHR36766">
    <property type="entry name" value="PLANT BROAD-SPECTRUM MILDEW RESISTANCE PROTEIN RPW8"/>
    <property type="match status" value="1"/>
</dbReference>
<evidence type="ECO:0000313" key="5">
    <source>
        <dbReference type="Proteomes" id="UP001417504"/>
    </source>
</evidence>
<dbReference type="Proteomes" id="UP001417504">
    <property type="component" value="Unassembled WGS sequence"/>
</dbReference>
<dbReference type="EMBL" id="JBBNAE010000003">
    <property type="protein sequence ID" value="KAK9138378.1"/>
    <property type="molecule type" value="Genomic_DNA"/>
</dbReference>
<keyword evidence="1" id="KW-0677">Repeat</keyword>
<accession>A0AAP0JS35</accession>
<dbReference type="Pfam" id="PF23598">
    <property type="entry name" value="LRR_14"/>
    <property type="match status" value="1"/>
</dbReference>
<name>A0AAP0JS35_9MAGN</name>
<protein>
    <recommendedName>
        <fullName evidence="3">Disease resistance R13L4/SHOC-2-like LRR domain-containing protein</fullName>
    </recommendedName>
</protein>
<evidence type="ECO:0000256" key="2">
    <source>
        <dbReference type="SAM" id="MobiDB-lite"/>
    </source>
</evidence>
<organism evidence="4 5">
    <name type="scientific">Stephania japonica</name>
    <dbReference type="NCBI Taxonomy" id="461633"/>
    <lineage>
        <taxon>Eukaryota</taxon>
        <taxon>Viridiplantae</taxon>
        <taxon>Streptophyta</taxon>
        <taxon>Embryophyta</taxon>
        <taxon>Tracheophyta</taxon>
        <taxon>Spermatophyta</taxon>
        <taxon>Magnoliopsida</taxon>
        <taxon>Ranunculales</taxon>
        <taxon>Menispermaceae</taxon>
        <taxon>Menispermoideae</taxon>
        <taxon>Cissampelideae</taxon>
        <taxon>Stephania</taxon>
    </lineage>
</organism>